<evidence type="ECO:0000256" key="1">
    <source>
        <dbReference type="ARBA" id="ARBA00005854"/>
    </source>
</evidence>
<dbReference type="Proteomes" id="UP000051160">
    <property type="component" value="Unassembled WGS sequence"/>
</dbReference>
<dbReference type="PANTHER" id="PTHR43026:SF1">
    <property type="entry name" value="2-HYDROXYACID DEHYDROGENASE HOMOLOG 1-RELATED"/>
    <property type="match status" value="1"/>
</dbReference>
<name>A0A0R1M3I1_9LACO</name>
<reference evidence="7 8" key="1">
    <citation type="journal article" date="2015" name="Genome Announc.">
        <title>Expanding the biotechnology potential of lactobacilli through comparative genomics of 213 strains and associated genera.</title>
        <authorList>
            <person name="Sun Z."/>
            <person name="Harris H.M."/>
            <person name="McCann A."/>
            <person name="Guo C."/>
            <person name="Argimon S."/>
            <person name="Zhang W."/>
            <person name="Yang X."/>
            <person name="Jeffery I.B."/>
            <person name="Cooney J.C."/>
            <person name="Kagawa T.F."/>
            <person name="Liu W."/>
            <person name="Song Y."/>
            <person name="Salvetti E."/>
            <person name="Wrobel A."/>
            <person name="Rasinkangas P."/>
            <person name="Parkhill J."/>
            <person name="Rea M.C."/>
            <person name="O'Sullivan O."/>
            <person name="Ritari J."/>
            <person name="Douillard F.P."/>
            <person name="Paul Ross R."/>
            <person name="Yang R."/>
            <person name="Briner A.E."/>
            <person name="Felis G.E."/>
            <person name="de Vos W.M."/>
            <person name="Barrangou R."/>
            <person name="Klaenhammer T.R."/>
            <person name="Caufield P.W."/>
            <person name="Cui Y."/>
            <person name="Zhang H."/>
            <person name="O'Toole P.W."/>
        </authorList>
    </citation>
    <scope>NUCLEOTIDE SEQUENCE [LARGE SCALE GENOMIC DNA]</scope>
    <source>
        <strain evidence="7 8">DSM 19909</strain>
    </source>
</reference>
<gene>
    <name evidence="7" type="ORF">FD04_GL002189</name>
</gene>
<dbReference type="PANTHER" id="PTHR43026">
    <property type="entry name" value="2-HYDROXYACID DEHYDROGENASE HOMOLOG 1-RELATED"/>
    <property type="match status" value="1"/>
</dbReference>
<dbReference type="PROSITE" id="PS00671">
    <property type="entry name" value="D_2_HYDROXYACID_DH_3"/>
    <property type="match status" value="1"/>
</dbReference>
<proteinExistence type="inferred from homology"/>
<evidence type="ECO:0000313" key="8">
    <source>
        <dbReference type="Proteomes" id="UP000051160"/>
    </source>
</evidence>
<feature type="domain" description="D-isomer specific 2-hydroxyacid dehydrogenase NAD-binding" evidence="6">
    <location>
        <begin position="118"/>
        <end position="304"/>
    </location>
</feature>
<feature type="domain" description="D-isomer specific 2-hydroxyacid dehydrogenase catalytic" evidence="5">
    <location>
        <begin position="24"/>
        <end position="335"/>
    </location>
</feature>
<evidence type="ECO:0000313" key="7">
    <source>
        <dbReference type="EMBL" id="KRK99828.1"/>
    </source>
</evidence>
<comment type="caution">
    <text evidence="7">The sequence shown here is derived from an EMBL/GenBank/DDBJ whole genome shotgun (WGS) entry which is preliminary data.</text>
</comment>
<dbReference type="InterPro" id="IPR006140">
    <property type="entry name" value="D-isomer_DH_NAD-bd"/>
</dbReference>
<dbReference type="InterPro" id="IPR006139">
    <property type="entry name" value="D-isomer_2_OHA_DH_cat_dom"/>
</dbReference>
<organism evidence="7 8">
    <name type="scientific">Secundilactobacillus odoratitofui DSM 19909 = JCM 15043</name>
    <dbReference type="NCBI Taxonomy" id="1423776"/>
    <lineage>
        <taxon>Bacteria</taxon>
        <taxon>Bacillati</taxon>
        <taxon>Bacillota</taxon>
        <taxon>Bacilli</taxon>
        <taxon>Lactobacillales</taxon>
        <taxon>Lactobacillaceae</taxon>
        <taxon>Secundilactobacillus</taxon>
    </lineage>
</organism>
<evidence type="ECO:0000256" key="3">
    <source>
        <dbReference type="ARBA" id="ARBA00023027"/>
    </source>
</evidence>
<dbReference type="InterPro" id="IPR029753">
    <property type="entry name" value="D-isomer_DH_CS"/>
</dbReference>
<keyword evidence="8" id="KW-1185">Reference proteome</keyword>
<keyword evidence="3" id="KW-0520">NAD</keyword>
<dbReference type="AlphaFoldDB" id="A0A0R1M3I1"/>
<comment type="similarity">
    <text evidence="1 4">Belongs to the D-isomer specific 2-hydroxyacid dehydrogenase family.</text>
</comment>
<accession>A0A0R1M3I1</accession>
<dbReference type="Pfam" id="PF02826">
    <property type="entry name" value="2-Hacid_dh_C"/>
    <property type="match status" value="1"/>
</dbReference>
<protein>
    <submittedName>
        <fullName evidence="7">D-lactate dehydrogenase</fullName>
    </submittedName>
</protein>
<evidence type="ECO:0000256" key="4">
    <source>
        <dbReference type="RuleBase" id="RU003719"/>
    </source>
</evidence>
<dbReference type="InterPro" id="IPR036291">
    <property type="entry name" value="NAD(P)-bd_dom_sf"/>
</dbReference>
<dbReference type="SUPFAM" id="SSF51735">
    <property type="entry name" value="NAD(P)-binding Rossmann-fold domains"/>
    <property type="match status" value="1"/>
</dbReference>
<dbReference type="Pfam" id="PF00389">
    <property type="entry name" value="2-Hacid_dh"/>
    <property type="match status" value="1"/>
</dbReference>
<dbReference type="GO" id="GO:0051287">
    <property type="term" value="F:NAD binding"/>
    <property type="evidence" value="ECO:0007669"/>
    <property type="project" value="InterPro"/>
</dbReference>
<sequence>MKEGRILKFLLYHAREDEKVAVKHWMSLHPDVQVDTNDVPLTEKTVQLANGYDGIVIQQHIPVEAPTIYEQLHAFGIKQITLRITGYEIIDLALAAKNHLVVTNVPAYSPRSVSELVLAHVMRLVRHLGITQARETNHDFTWGGLEANEIHNLTIGIIGAGKIGSAVARIFKALGSTVIAADPIHRPELGDTLTYVDHETVYKTADIVTMHTPLTAETTHMIDAKVFKMMKPSAFFINASRGPVVVATDLVAALENGEIAGAGIDTIEGDSQIFSQDWSDRPLDNAPLAKLLTMPNVSVSPHIGFYSDAAVANMVEIALDDVLTIANGGVSRHQVLA</sequence>
<dbReference type="EMBL" id="AZEE01000002">
    <property type="protein sequence ID" value="KRK99828.1"/>
    <property type="molecule type" value="Genomic_DNA"/>
</dbReference>
<dbReference type="InterPro" id="IPR058205">
    <property type="entry name" value="D-LDH-like"/>
</dbReference>
<dbReference type="CDD" id="cd12186">
    <property type="entry name" value="LDH"/>
    <property type="match status" value="1"/>
</dbReference>
<dbReference type="PATRIC" id="fig|1423776.4.peg.2216"/>
<evidence type="ECO:0000259" key="6">
    <source>
        <dbReference type="Pfam" id="PF02826"/>
    </source>
</evidence>
<dbReference type="STRING" id="1423776.FD04_GL002189"/>
<dbReference type="SUPFAM" id="SSF52283">
    <property type="entry name" value="Formate/glycerate dehydrogenase catalytic domain-like"/>
    <property type="match status" value="1"/>
</dbReference>
<evidence type="ECO:0000259" key="5">
    <source>
        <dbReference type="Pfam" id="PF00389"/>
    </source>
</evidence>
<dbReference type="GO" id="GO:0008720">
    <property type="term" value="F:D-lactate dehydrogenase (NAD+) activity"/>
    <property type="evidence" value="ECO:0007669"/>
    <property type="project" value="TreeGrafter"/>
</dbReference>
<evidence type="ECO:0000256" key="2">
    <source>
        <dbReference type="ARBA" id="ARBA00023002"/>
    </source>
</evidence>
<keyword evidence="2 4" id="KW-0560">Oxidoreductase</keyword>
<dbReference type="Gene3D" id="3.40.50.720">
    <property type="entry name" value="NAD(P)-binding Rossmann-like Domain"/>
    <property type="match status" value="2"/>
</dbReference>